<dbReference type="Gene3D" id="1.10.287.1490">
    <property type="match status" value="1"/>
</dbReference>
<feature type="region of interest" description="Disordered" evidence="2">
    <location>
        <begin position="919"/>
        <end position="938"/>
    </location>
</feature>
<feature type="compositionally biased region" description="Basic and acidic residues" evidence="2">
    <location>
        <begin position="623"/>
        <end position="632"/>
    </location>
</feature>
<protein>
    <submittedName>
        <fullName evidence="3">Uncharacterized protein</fullName>
    </submittedName>
</protein>
<feature type="compositionally biased region" description="Low complexity" evidence="2">
    <location>
        <begin position="1"/>
        <end position="14"/>
    </location>
</feature>
<feature type="region of interest" description="Disordered" evidence="2">
    <location>
        <begin position="275"/>
        <end position="294"/>
    </location>
</feature>
<dbReference type="EMBL" id="JAQQWM010000008">
    <property type="protein sequence ID" value="KAK8053757.1"/>
    <property type="molecule type" value="Genomic_DNA"/>
</dbReference>
<sequence>MAGSSSQAAGSRGAPDGHPAESHTEAYRRGLGRAGSEPLEPAPGTKLPFNFSRPDKGFDPNDNSAVTNFFKFQDDHRHVLDMAGERGPTVEEQVERQVRELTRLRGQEVSEEERAVIENTLRRNAGWLESYKTEVAGANTVPIDAFNRLAHDYEKMQLEMVRDRTNYEADFIRVLAEKDDELEKLKEPNRVLEPLGQPDPNSNGFRLKFHDLAGRLAQRDREIQKLENDAKENKIDRTEIRKLTFYRDKMRDFENEVAEANDEIARLNQEVAALKDTTADPDDSKGSAADQGKVAEMEETIKKLRGEVAGLNRLSRSLAQAETDRDNCRKNFDFQKKQNQDLEKQVADLDKALSDLTKTNSDEAEKGEQETAELKAKVAELEAKLKAENEDGQGEKRKLQEEIGRLRQDRDSNGANHDREVANLRARVVELEAERAQLQREFDQIQTSDREGQQKIEKLERELSAVKVTEQGSLDALQDMSRRVEALHDDNKRIRAENQGLTSQNDELTSQNDELKRLRDATRSGVPGGTSLELTKSQVRVNALQSRVRELSAEIEKLKADRSSSQNDETELQQNSARLTQDLADANARLGEHEATIATLEAQVAENKEALEKAQADLEASEAKISDLERETNAAQSSSDELRERITTLQGQLGVAQRDLETRAARIGVLEREQREQTASLTQERDAAQRQLTEATNAQQASQAEILRLTTDLQAARDNAAALVQERDALHTQLDTATNAQQASQEEAGRLRAALEERGQTNNDALVQERNNLRTRLTDALNARANAETEMGNVRDELLTMRGELDAVGRSDRDGQAEIRRLNEHLTDINATSTARQTEIQTLEQRLADAVRDLAASKARRPKTGGGGSRTEAPAGRLPFSGGILGGPPKAEDLPQDPVALRTEAVRLQTELQRVENQHAETVEELRQSNQRDPGQQWVQHTADELARLRQDNANLRRMVDYLNGRLRGVQERAATANPQQ</sequence>
<feature type="region of interest" description="Disordered" evidence="2">
    <location>
        <begin position="856"/>
        <end position="878"/>
    </location>
</feature>
<evidence type="ECO:0000256" key="1">
    <source>
        <dbReference type="SAM" id="Coils"/>
    </source>
</evidence>
<feature type="compositionally biased region" description="Polar residues" evidence="2">
    <location>
        <begin position="499"/>
        <end position="511"/>
    </location>
</feature>
<reference evidence="3 4" key="1">
    <citation type="submission" date="2023-01" db="EMBL/GenBank/DDBJ databases">
        <title>Analysis of 21 Apiospora genomes using comparative genomics revels a genus with tremendous synthesis potential of carbohydrate active enzymes and secondary metabolites.</title>
        <authorList>
            <person name="Sorensen T."/>
        </authorList>
    </citation>
    <scope>NUCLEOTIDE SEQUENCE [LARGE SCALE GENOMIC DNA]</scope>
    <source>
        <strain evidence="3 4">CBS 83171</strain>
    </source>
</reference>
<keyword evidence="4" id="KW-1185">Reference proteome</keyword>
<proteinExistence type="predicted"/>
<feature type="region of interest" description="Disordered" evidence="2">
    <location>
        <begin position="1"/>
        <end position="64"/>
    </location>
</feature>
<feature type="region of interest" description="Disordered" evidence="2">
    <location>
        <begin position="491"/>
        <end position="511"/>
    </location>
</feature>
<feature type="region of interest" description="Disordered" evidence="2">
    <location>
        <begin position="623"/>
        <end position="642"/>
    </location>
</feature>
<feature type="compositionally biased region" description="Basic and acidic residues" evidence="2">
    <location>
        <begin position="18"/>
        <end position="28"/>
    </location>
</feature>
<feature type="compositionally biased region" description="Polar residues" evidence="2">
    <location>
        <begin position="690"/>
        <end position="701"/>
    </location>
</feature>
<evidence type="ECO:0000313" key="4">
    <source>
        <dbReference type="Proteomes" id="UP001446871"/>
    </source>
</evidence>
<keyword evidence="1" id="KW-0175">Coiled coil</keyword>
<comment type="caution">
    <text evidence="3">The sequence shown here is derived from an EMBL/GenBank/DDBJ whole genome shotgun (WGS) entry which is preliminary data.</text>
</comment>
<accession>A0ABR1U4D0</accession>
<dbReference type="SUPFAM" id="SSF57997">
    <property type="entry name" value="Tropomyosin"/>
    <property type="match status" value="1"/>
</dbReference>
<feature type="coiled-coil region" evidence="1">
    <location>
        <begin position="763"/>
        <end position="797"/>
    </location>
</feature>
<evidence type="ECO:0000256" key="2">
    <source>
        <dbReference type="SAM" id="MobiDB-lite"/>
    </source>
</evidence>
<evidence type="ECO:0000313" key="3">
    <source>
        <dbReference type="EMBL" id="KAK8053757.1"/>
    </source>
</evidence>
<feature type="region of interest" description="Disordered" evidence="2">
    <location>
        <begin position="673"/>
        <end position="701"/>
    </location>
</feature>
<dbReference type="PANTHER" id="PTHR43941">
    <property type="entry name" value="STRUCTURAL MAINTENANCE OF CHROMOSOMES PROTEIN 2"/>
    <property type="match status" value="1"/>
</dbReference>
<dbReference type="PANTHER" id="PTHR43941:SF1">
    <property type="entry name" value="STRUCTURAL MAINTENANCE OF CHROMOSOMES PROTEIN 2"/>
    <property type="match status" value="1"/>
</dbReference>
<gene>
    <name evidence="3" type="ORF">PG996_013058</name>
</gene>
<feature type="compositionally biased region" description="Polar residues" evidence="2">
    <location>
        <begin position="928"/>
        <end position="938"/>
    </location>
</feature>
<dbReference type="Proteomes" id="UP001446871">
    <property type="component" value="Unassembled WGS sequence"/>
</dbReference>
<organism evidence="3 4">
    <name type="scientific">Apiospora saccharicola</name>
    <dbReference type="NCBI Taxonomy" id="335842"/>
    <lineage>
        <taxon>Eukaryota</taxon>
        <taxon>Fungi</taxon>
        <taxon>Dikarya</taxon>
        <taxon>Ascomycota</taxon>
        <taxon>Pezizomycotina</taxon>
        <taxon>Sordariomycetes</taxon>
        <taxon>Xylariomycetidae</taxon>
        <taxon>Amphisphaeriales</taxon>
        <taxon>Apiosporaceae</taxon>
        <taxon>Apiospora</taxon>
    </lineage>
</organism>
<name>A0ABR1U4D0_9PEZI</name>